<accession>A0A8H3EYW4</accession>
<dbReference type="GO" id="GO:0000127">
    <property type="term" value="C:transcription factor TFIIIC complex"/>
    <property type="evidence" value="ECO:0007669"/>
    <property type="project" value="InterPro"/>
</dbReference>
<keyword evidence="4" id="KW-0539">Nucleus</keyword>
<dbReference type="GO" id="GO:0001002">
    <property type="term" value="F:RNA polymerase III type 1 promoter sequence-specific DNA binding"/>
    <property type="evidence" value="ECO:0007669"/>
    <property type="project" value="TreeGrafter"/>
</dbReference>
<dbReference type="InterPro" id="IPR019136">
    <property type="entry name" value="TF_IIIC_su-5_HTH"/>
</dbReference>
<reference evidence="8" key="1">
    <citation type="submission" date="2021-03" db="EMBL/GenBank/DDBJ databases">
        <authorList>
            <person name="Tagirdzhanova G."/>
        </authorList>
    </citation>
    <scope>NUCLEOTIDE SEQUENCE</scope>
</reference>
<dbReference type="InterPro" id="IPR042536">
    <property type="entry name" value="TFIIIC_tauA_Sfc1"/>
</dbReference>
<keyword evidence="9" id="KW-1185">Reference proteome</keyword>
<dbReference type="GO" id="GO:0006384">
    <property type="term" value="P:transcription initiation at RNA polymerase III promoter"/>
    <property type="evidence" value="ECO:0007669"/>
    <property type="project" value="InterPro"/>
</dbReference>
<keyword evidence="2" id="KW-0238">DNA-binding</keyword>
<dbReference type="Gene3D" id="3.30.200.160">
    <property type="entry name" value="TFIIIC, subcomplex tauA, subunit Sfc1, barrel domain"/>
    <property type="match status" value="1"/>
</dbReference>
<feature type="region of interest" description="Disordered" evidence="5">
    <location>
        <begin position="562"/>
        <end position="599"/>
    </location>
</feature>
<feature type="domain" description="Transcription factor IIIC subunit Tfc1/Sfc1 triple barrel" evidence="7">
    <location>
        <begin position="32"/>
        <end position="168"/>
    </location>
</feature>
<evidence type="ECO:0000256" key="1">
    <source>
        <dbReference type="ARBA" id="ARBA00004123"/>
    </source>
</evidence>
<dbReference type="PANTHER" id="PTHR13230:SF5">
    <property type="entry name" value="GENERAL TRANSCRIPTION FACTOR 3C POLYPEPTIDE 5"/>
    <property type="match status" value="1"/>
</dbReference>
<feature type="compositionally biased region" description="Basic and acidic residues" evidence="5">
    <location>
        <begin position="565"/>
        <end position="588"/>
    </location>
</feature>
<dbReference type="Pfam" id="PF17682">
    <property type="entry name" value="Tau95_N"/>
    <property type="match status" value="1"/>
</dbReference>
<dbReference type="GO" id="GO:0005634">
    <property type="term" value="C:nucleus"/>
    <property type="evidence" value="ECO:0007669"/>
    <property type="project" value="UniProtKB-SubCell"/>
</dbReference>
<feature type="region of interest" description="Disordered" evidence="5">
    <location>
        <begin position="1"/>
        <end position="23"/>
    </location>
</feature>
<dbReference type="OrthoDB" id="5598268at2759"/>
<dbReference type="Pfam" id="PF09734">
    <property type="entry name" value="Tau95"/>
    <property type="match status" value="1"/>
</dbReference>
<evidence type="ECO:0000313" key="8">
    <source>
        <dbReference type="EMBL" id="CAF9915166.1"/>
    </source>
</evidence>
<dbReference type="InterPro" id="IPR041499">
    <property type="entry name" value="Tfc1/Sfc1_N"/>
</dbReference>
<keyword evidence="3" id="KW-0804">Transcription</keyword>
<protein>
    <submittedName>
        <fullName evidence="8">Tau 95 subunit of transcription factor TFIIIC</fullName>
    </submittedName>
</protein>
<evidence type="ECO:0000313" key="9">
    <source>
        <dbReference type="Proteomes" id="UP000664534"/>
    </source>
</evidence>
<feature type="region of interest" description="Disordered" evidence="5">
    <location>
        <begin position="372"/>
        <end position="392"/>
    </location>
</feature>
<evidence type="ECO:0000256" key="3">
    <source>
        <dbReference type="ARBA" id="ARBA00023163"/>
    </source>
</evidence>
<evidence type="ECO:0000259" key="7">
    <source>
        <dbReference type="Pfam" id="PF17682"/>
    </source>
</evidence>
<gene>
    <name evidence="8" type="primary">TFC1</name>
    <name evidence="8" type="ORF">IMSHALPRED_002363</name>
</gene>
<dbReference type="InterPro" id="IPR040454">
    <property type="entry name" value="TF_IIIC_Tfc1/Sfc1"/>
</dbReference>
<dbReference type="Proteomes" id="UP000664534">
    <property type="component" value="Unassembled WGS sequence"/>
</dbReference>
<evidence type="ECO:0000259" key="6">
    <source>
        <dbReference type="Pfam" id="PF09734"/>
    </source>
</evidence>
<dbReference type="AlphaFoldDB" id="A0A8H3EYW4"/>
<dbReference type="PANTHER" id="PTHR13230">
    <property type="entry name" value="GENERAL TRANSCRIPTION FACTOR IIIC, POLYPEPTIDE 5"/>
    <property type="match status" value="1"/>
</dbReference>
<proteinExistence type="predicted"/>
<dbReference type="EMBL" id="CAJPDT010000014">
    <property type="protein sequence ID" value="CAF9915166.1"/>
    <property type="molecule type" value="Genomic_DNA"/>
</dbReference>
<evidence type="ECO:0000256" key="4">
    <source>
        <dbReference type="ARBA" id="ARBA00023242"/>
    </source>
</evidence>
<name>A0A8H3EYW4_9LECA</name>
<feature type="domain" description="Transcription factor IIIC subunit 5 HTH" evidence="6">
    <location>
        <begin position="209"/>
        <end position="363"/>
    </location>
</feature>
<comment type="subcellular location">
    <subcellularLocation>
        <location evidence="1">Nucleus</location>
    </subcellularLocation>
</comment>
<evidence type="ECO:0000256" key="5">
    <source>
        <dbReference type="SAM" id="MobiDB-lite"/>
    </source>
</evidence>
<dbReference type="GO" id="GO:0001003">
    <property type="term" value="F:RNA polymerase III type 2 promoter sequence-specific DNA binding"/>
    <property type="evidence" value="ECO:0007669"/>
    <property type="project" value="TreeGrafter"/>
</dbReference>
<organism evidence="8 9">
    <name type="scientific">Imshaugia aleurites</name>
    <dbReference type="NCBI Taxonomy" id="172621"/>
    <lineage>
        <taxon>Eukaryota</taxon>
        <taxon>Fungi</taxon>
        <taxon>Dikarya</taxon>
        <taxon>Ascomycota</taxon>
        <taxon>Pezizomycotina</taxon>
        <taxon>Lecanoromycetes</taxon>
        <taxon>OSLEUM clade</taxon>
        <taxon>Lecanoromycetidae</taxon>
        <taxon>Lecanorales</taxon>
        <taxon>Lecanorineae</taxon>
        <taxon>Parmeliaceae</taxon>
        <taxon>Imshaugia</taxon>
    </lineage>
</organism>
<sequence length="599" mass="67227">MEEVNGEESTVSSSHKKSFHAPWHDVPKQPIVSVEHPFIIKDVDKGLATLGSPSKLEALVQEDGATASLYLKQGDRMSKPLKSANVSTNDILLKVTVPKRTGLKRRRGAEGPYYEGVEVGAPGEPAAPMLKDAQYLFRSMCDNPKSYEVEAIGTINQTHRFRGMPDFVTSTENMPLIQKFRDHILPFDYEKMTGFKFDMSKGVKPNTEIIPPPSWTHLTLPFNYSYRQNPSVKQVVDHLGNVSTVNFNTGPKVANPPVPFDVDVVPQAPSPNLPPIETLTHGMQRLVNTALSMMQDRPIFTRRALYNCMPGDDWDVVGQNSAKYVYQYAGYMFSSGPWRDALVRYGVDPRTDPSFRIYQTMIFMLESEPKENRPKFNRAKPDRTKSEQVVRKESHHFDGVTVSKDGKIWQVCDISEPFLKNLLSTTNLRKECHSERDGWYHNGTWSKAKIIMKAKIAAVLDGVPPNDAAFAKVVKEMPEIMRNSNRAATYLGSDATPAEVHLASVIRTTARMYYSGNQDGTRGDDGYDDEQDQDEEIAIPTMLEDSLIDPRITEAVTQFASLDAEAERNETIGERMDVDGAQDPDHQGKTRHTANEPLE</sequence>
<evidence type="ECO:0000256" key="2">
    <source>
        <dbReference type="ARBA" id="ARBA00023125"/>
    </source>
</evidence>
<comment type="caution">
    <text evidence="8">The sequence shown here is derived from an EMBL/GenBank/DDBJ whole genome shotgun (WGS) entry which is preliminary data.</text>
</comment>